<gene>
    <name evidence="1" type="ORF">CDAR_265951</name>
</gene>
<reference evidence="1 2" key="1">
    <citation type="submission" date="2021-06" db="EMBL/GenBank/DDBJ databases">
        <title>Caerostris darwini draft genome.</title>
        <authorList>
            <person name="Kono N."/>
            <person name="Arakawa K."/>
        </authorList>
    </citation>
    <scope>NUCLEOTIDE SEQUENCE [LARGE SCALE GENOMIC DNA]</scope>
</reference>
<proteinExistence type="predicted"/>
<evidence type="ECO:0000313" key="1">
    <source>
        <dbReference type="EMBL" id="GIY77169.1"/>
    </source>
</evidence>
<dbReference type="Proteomes" id="UP001054837">
    <property type="component" value="Unassembled WGS sequence"/>
</dbReference>
<sequence length="104" mass="11052">MRWGPTDLSSIRSVLSQSGGGALREHVRLEHSSVESGAFCQVGERMSFAALWCFSTLVVRVVASVGRCSKNGRCSGVGGCNRRGGGRVTNEEVVIVKVLPLSQS</sequence>
<keyword evidence="2" id="KW-1185">Reference proteome</keyword>
<protein>
    <submittedName>
        <fullName evidence="1">Uncharacterized protein</fullName>
    </submittedName>
</protein>
<organism evidence="1 2">
    <name type="scientific">Caerostris darwini</name>
    <dbReference type="NCBI Taxonomy" id="1538125"/>
    <lineage>
        <taxon>Eukaryota</taxon>
        <taxon>Metazoa</taxon>
        <taxon>Ecdysozoa</taxon>
        <taxon>Arthropoda</taxon>
        <taxon>Chelicerata</taxon>
        <taxon>Arachnida</taxon>
        <taxon>Araneae</taxon>
        <taxon>Araneomorphae</taxon>
        <taxon>Entelegynae</taxon>
        <taxon>Araneoidea</taxon>
        <taxon>Araneidae</taxon>
        <taxon>Caerostris</taxon>
    </lineage>
</organism>
<dbReference type="EMBL" id="BPLQ01014083">
    <property type="protein sequence ID" value="GIY77169.1"/>
    <property type="molecule type" value="Genomic_DNA"/>
</dbReference>
<name>A0AAV4W4P4_9ARAC</name>
<accession>A0AAV4W4P4</accession>
<evidence type="ECO:0000313" key="2">
    <source>
        <dbReference type="Proteomes" id="UP001054837"/>
    </source>
</evidence>
<comment type="caution">
    <text evidence="1">The sequence shown here is derived from an EMBL/GenBank/DDBJ whole genome shotgun (WGS) entry which is preliminary data.</text>
</comment>
<dbReference type="AlphaFoldDB" id="A0AAV4W4P4"/>